<dbReference type="EnsemblMetazoa" id="ACOM023789-RA">
    <property type="protein sequence ID" value="ACOM023789-PA.1"/>
    <property type="gene ID" value="ACOM023789"/>
</dbReference>
<reference evidence="2" key="1">
    <citation type="submission" date="2022-08" db="UniProtKB">
        <authorList>
            <consortium name="EnsemblMetazoa"/>
        </authorList>
    </citation>
    <scope>IDENTIFICATION</scope>
</reference>
<protein>
    <submittedName>
        <fullName evidence="2">Uncharacterized protein</fullName>
    </submittedName>
</protein>
<proteinExistence type="predicted"/>
<evidence type="ECO:0000256" key="1">
    <source>
        <dbReference type="SAM" id="MobiDB-lite"/>
    </source>
</evidence>
<sequence>MFSKHSRMSDECRCIRLKSSYSRSCSGLSSHSRSCVILGGRSVSTSSLTRRNRNGSTCRCSASIASAPASCSLGELFGSRLARIGRLNRVLNCFSVPRKPGIRKSKSDHSSSTLFWIGVPDRMSRWLATSCLIAFELFVRPFLMMWPSSIVPVDRAEELDILAHDVVRRDDQVVGAELLAQLLPVARQPDIVQRPEEPARQELLHLVHPVAGEGRRADDDARQLGAAAIEAALVMVGRQYADRLQRLPEPHVVAQDAVQLVAVEEPEPVHARLLIAAQLRIDLDRQLNVRYRFGREQILQEAAVLHLALAQIVGQVAPAGPAVSGRPEAVQRHQLDERREAVRRHEPHRLVRVAHAPEQRHDQQHHMAVVSVFSVCSVERRTDELQWLRKGHSRGTSMDIGSIWIQLEADGRLRMEASSPMKLLQADASSSWSSSRSHSSFTMCDTCARLSSFGSQVAIGMRVEAATAPTSSTASNSPVSTSLMITGRNVWIRSSRTTSMYLMPSRPPCRTSHSFCFTNVSRMATVWCTLASGSWRSTVPSTWAHVSRTGATTWSDTKSPKRSRASTHSSRSVASSSHS</sequence>
<organism evidence="2">
    <name type="scientific">Anopheles coluzzii</name>
    <name type="common">African malaria mosquito</name>
    <dbReference type="NCBI Taxonomy" id="1518534"/>
    <lineage>
        <taxon>Eukaryota</taxon>
        <taxon>Metazoa</taxon>
        <taxon>Ecdysozoa</taxon>
        <taxon>Arthropoda</taxon>
        <taxon>Hexapoda</taxon>
        <taxon>Insecta</taxon>
        <taxon>Pterygota</taxon>
        <taxon>Neoptera</taxon>
        <taxon>Endopterygota</taxon>
        <taxon>Diptera</taxon>
        <taxon>Nematocera</taxon>
        <taxon>Culicoidea</taxon>
        <taxon>Culicidae</taxon>
        <taxon>Anophelinae</taxon>
        <taxon>Anopheles</taxon>
    </lineage>
</organism>
<dbReference type="Proteomes" id="UP000075882">
    <property type="component" value="Unassembled WGS sequence"/>
</dbReference>
<feature type="compositionally biased region" description="Low complexity" evidence="1">
    <location>
        <begin position="566"/>
        <end position="579"/>
    </location>
</feature>
<dbReference type="AlphaFoldDB" id="A0A8W7P2V1"/>
<evidence type="ECO:0000313" key="2">
    <source>
        <dbReference type="EnsemblMetazoa" id="ACOM023789-PA.1"/>
    </source>
</evidence>
<name>A0A8W7P2V1_ANOCL</name>
<feature type="region of interest" description="Disordered" evidence="1">
    <location>
        <begin position="551"/>
        <end position="579"/>
    </location>
</feature>
<accession>A0A8W7P2V1</accession>